<comment type="caution">
    <text evidence="2">The sequence shown here is derived from an EMBL/GenBank/DDBJ whole genome shotgun (WGS) entry which is preliminary data.</text>
</comment>
<organism evidence="2 3">
    <name type="scientific">Micromonospora wenchangensis</name>
    <dbReference type="NCBI Taxonomy" id="1185415"/>
    <lineage>
        <taxon>Bacteria</taxon>
        <taxon>Bacillati</taxon>
        <taxon>Actinomycetota</taxon>
        <taxon>Actinomycetes</taxon>
        <taxon>Micromonosporales</taxon>
        <taxon>Micromonosporaceae</taxon>
        <taxon>Micromonospora</taxon>
    </lineage>
</organism>
<keyword evidence="3" id="KW-1185">Reference proteome</keyword>
<reference evidence="2 3" key="1">
    <citation type="submission" date="2017-03" db="EMBL/GenBank/DDBJ databases">
        <title>Whole genome sequence of Micromonospora wenchangensis, isolated from mangrove soil.</title>
        <authorList>
            <person name="Yang H."/>
        </authorList>
    </citation>
    <scope>NUCLEOTIDE SEQUENCE [LARGE SCALE GENOMIC DNA]</scope>
    <source>
        <strain evidence="2 3">CCTCC AA 2012002</strain>
    </source>
</reference>
<feature type="transmembrane region" description="Helical" evidence="1">
    <location>
        <begin position="25"/>
        <end position="43"/>
    </location>
</feature>
<evidence type="ECO:0000313" key="2">
    <source>
        <dbReference type="EMBL" id="OWV09580.1"/>
    </source>
</evidence>
<name>A0A246RPR2_9ACTN</name>
<sequence>MTIMAVSSFPDVAEFALLGSPWTQVALAAAFAVALLAAVVTWAEKQVPTAARRGIGVLAWVSAGLVATVMLGFFVGGAWVIFGVLLAHSSVALAALGLLAVRSASSVTSGPAASR</sequence>
<gene>
    <name evidence="2" type="ORF">B5D80_09330</name>
</gene>
<dbReference type="AlphaFoldDB" id="A0A246RPR2"/>
<evidence type="ECO:0000256" key="1">
    <source>
        <dbReference type="SAM" id="Phobius"/>
    </source>
</evidence>
<feature type="transmembrane region" description="Helical" evidence="1">
    <location>
        <begin position="55"/>
        <end position="74"/>
    </location>
</feature>
<accession>A0A246RPR2</accession>
<dbReference type="EMBL" id="MZMV01000011">
    <property type="protein sequence ID" value="OWV09580.1"/>
    <property type="molecule type" value="Genomic_DNA"/>
</dbReference>
<keyword evidence="1" id="KW-1133">Transmembrane helix</keyword>
<keyword evidence="1" id="KW-0472">Membrane</keyword>
<proteinExistence type="predicted"/>
<evidence type="ECO:0000313" key="3">
    <source>
        <dbReference type="Proteomes" id="UP000197174"/>
    </source>
</evidence>
<keyword evidence="1" id="KW-0812">Transmembrane</keyword>
<dbReference type="Proteomes" id="UP000197174">
    <property type="component" value="Unassembled WGS sequence"/>
</dbReference>
<feature type="transmembrane region" description="Helical" evidence="1">
    <location>
        <begin position="80"/>
        <end position="101"/>
    </location>
</feature>
<protein>
    <submittedName>
        <fullName evidence="2">Uncharacterized protein</fullName>
    </submittedName>
</protein>